<gene>
    <name evidence="1" type="ORF">ACK2TP_02945</name>
</gene>
<keyword evidence="2" id="KW-1185">Reference proteome</keyword>
<evidence type="ECO:0008006" key="3">
    <source>
        <dbReference type="Google" id="ProtNLM"/>
    </source>
</evidence>
<name>A0ABW9KHN3_9BACT</name>
<proteinExistence type="predicted"/>
<evidence type="ECO:0000313" key="2">
    <source>
        <dbReference type="Proteomes" id="UP001634747"/>
    </source>
</evidence>
<reference evidence="1 2" key="1">
    <citation type="submission" date="2024-12" db="EMBL/GenBank/DDBJ databases">
        <authorList>
            <person name="Lee Y."/>
        </authorList>
    </citation>
    <scope>NUCLEOTIDE SEQUENCE [LARGE SCALE GENOMIC DNA]</scope>
    <source>
        <strain evidence="1 2">03SUJ4</strain>
    </source>
</reference>
<sequence>MKMLQVLALLTALGGTSMRAQSVDWQRIVAMRGPQQLAAEPLSAAQRKALEEAIVASNTVWDDCEGDNDWPHAIVVHRVNLGTGHYTLAEAGPGCARGGQGSNGAMWLLRWDAGKPVVIGDLDGWFDVILPQVSGGLHDVAVGWHNSASEYGLSLYRFNGTRYRLVDGTTVRCDDAGSGQCTAVAGTGPKPQDRGSAQH</sequence>
<organism evidence="1 2">
    <name type="scientific">Terriglobus aquaticus</name>
    <dbReference type="NCBI Taxonomy" id="940139"/>
    <lineage>
        <taxon>Bacteria</taxon>
        <taxon>Pseudomonadati</taxon>
        <taxon>Acidobacteriota</taxon>
        <taxon>Terriglobia</taxon>
        <taxon>Terriglobales</taxon>
        <taxon>Acidobacteriaceae</taxon>
        <taxon>Terriglobus</taxon>
    </lineage>
</organism>
<protein>
    <recommendedName>
        <fullName evidence="3">Lipoprotein</fullName>
    </recommendedName>
</protein>
<dbReference type="Proteomes" id="UP001634747">
    <property type="component" value="Unassembled WGS sequence"/>
</dbReference>
<dbReference type="RefSeq" id="WP_263413736.1">
    <property type="nucleotide sequence ID" value="NZ_BAABBH010000001.1"/>
</dbReference>
<accession>A0ABW9KHN3</accession>
<evidence type="ECO:0000313" key="1">
    <source>
        <dbReference type="EMBL" id="MFN2974708.1"/>
    </source>
</evidence>
<dbReference type="EMBL" id="JBJYXY010000001">
    <property type="protein sequence ID" value="MFN2974708.1"/>
    <property type="molecule type" value="Genomic_DNA"/>
</dbReference>
<comment type="caution">
    <text evidence="1">The sequence shown here is derived from an EMBL/GenBank/DDBJ whole genome shotgun (WGS) entry which is preliminary data.</text>
</comment>